<dbReference type="AlphaFoldDB" id="A0A0P7I131"/>
<evidence type="ECO:0000256" key="1">
    <source>
        <dbReference type="SAM" id="Phobius"/>
    </source>
</evidence>
<accession>A0A0P7I131</accession>
<comment type="caution">
    <text evidence="2">The sequence shown here is derived from an EMBL/GenBank/DDBJ whole genome shotgun (WGS) entry which is preliminary data.</text>
</comment>
<feature type="transmembrane region" description="Helical" evidence="1">
    <location>
        <begin position="33"/>
        <end position="57"/>
    </location>
</feature>
<dbReference type="EMBL" id="LGUC01000001">
    <property type="protein sequence ID" value="KPN30399.1"/>
    <property type="molecule type" value="Genomic_DNA"/>
</dbReference>
<dbReference type="STRING" id="699431.SY89_01129"/>
<proteinExistence type="predicted"/>
<protein>
    <submittedName>
        <fullName evidence="2">Uncharacterized protein</fullName>
    </submittedName>
</protein>
<gene>
    <name evidence="2" type="ORF">SY89_01129</name>
</gene>
<evidence type="ECO:0000313" key="3">
    <source>
        <dbReference type="Proteomes" id="UP000050535"/>
    </source>
</evidence>
<sequence>MAAITPGVVVVALIVLAALVLFATEPVPVDITALGVMVTLMLVEPISGLLADAGYLAGPVTMITPNRGSRGLRVRRRSPCWRCSS</sequence>
<keyword evidence="1" id="KW-1133">Transmembrane helix</keyword>
<name>A0A0P7I131_9EURY</name>
<keyword evidence="1" id="KW-0812">Transmembrane</keyword>
<dbReference type="Proteomes" id="UP000050535">
    <property type="component" value="Unassembled WGS sequence"/>
</dbReference>
<keyword evidence="1" id="KW-0472">Membrane</keyword>
<keyword evidence="3" id="KW-1185">Reference proteome</keyword>
<reference evidence="3" key="1">
    <citation type="submission" date="2013-11" db="EMBL/GenBank/DDBJ databases">
        <authorList>
            <person name="Hoang H.T."/>
            <person name="Killian M.L."/>
            <person name="Madson D.M."/>
            <person name="Arruda P.H.E."/>
            <person name="Sun D."/>
            <person name="Schwartz K.J."/>
            <person name="Yoon K."/>
        </authorList>
    </citation>
    <scope>NUCLEOTIDE SEQUENCE [LARGE SCALE GENOMIC DNA]</scope>
    <source>
        <strain evidence="3">CDK2</strain>
    </source>
</reference>
<evidence type="ECO:0000313" key="2">
    <source>
        <dbReference type="EMBL" id="KPN30399.1"/>
    </source>
</evidence>
<organism evidence="2 3">
    <name type="scientific">Halolamina pelagica</name>
    <dbReference type="NCBI Taxonomy" id="699431"/>
    <lineage>
        <taxon>Archaea</taxon>
        <taxon>Methanobacteriati</taxon>
        <taxon>Methanobacteriota</taxon>
        <taxon>Stenosarchaea group</taxon>
        <taxon>Halobacteria</taxon>
        <taxon>Halobacteriales</taxon>
        <taxon>Haloferacaceae</taxon>
    </lineage>
</organism>